<reference evidence="7 8" key="1">
    <citation type="submission" date="2018-12" db="EMBL/GenBank/DDBJ databases">
        <title>The whole draft genome of Streptomyce luteoverticillatus CGMCC 15060.</title>
        <authorList>
            <person name="Feng Z."/>
            <person name="Chen G."/>
            <person name="Zhang J."/>
            <person name="Zhu H."/>
            <person name="Yu X."/>
            <person name="Zhang W."/>
            <person name="Zhang X."/>
        </authorList>
    </citation>
    <scope>NUCLEOTIDE SEQUENCE [LARGE SCALE GENOMIC DNA]</scope>
    <source>
        <strain evidence="7 8">CGMCC 15060</strain>
    </source>
</reference>
<sequence>MTETTTSPTSPLTRILLFGLIGLTGFAPNLLGLKLLTTVGLHYLPAEIVANQFGVVWNFLLTEALLYRDRRAHRRWTDRLARVAVLANADLLLRIPLIATLVGGAGLGVLPATAVALLTTFVLRYAATEALVYLPSSRVGSGKHRRASRQRRDT</sequence>
<evidence type="ECO:0000256" key="5">
    <source>
        <dbReference type="SAM" id="Phobius"/>
    </source>
</evidence>
<keyword evidence="8" id="KW-1185">Reference proteome</keyword>
<keyword evidence="4 5" id="KW-0472">Membrane</keyword>
<dbReference type="Proteomes" id="UP000267900">
    <property type="component" value="Chromosome"/>
</dbReference>
<feature type="transmembrane region" description="Helical" evidence="5">
    <location>
        <begin position="105"/>
        <end position="127"/>
    </location>
</feature>
<evidence type="ECO:0000256" key="3">
    <source>
        <dbReference type="ARBA" id="ARBA00022989"/>
    </source>
</evidence>
<accession>A0A3Q9FUT7</accession>
<feature type="domain" description="GtrA/DPMS transmembrane" evidence="6">
    <location>
        <begin position="18"/>
        <end position="132"/>
    </location>
</feature>
<organism evidence="7 8">
    <name type="scientific">Streptomyces luteoverticillatus</name>
    <name type="common">Streptoverticillium luteoverticillatus</name>
    <dbReference type="NCBI Taxonomy" id="66425"/>
    <lineage>
        <taxon>Bacteria</taxon>
        <taxon>Bacillati</taxon>
        <taxon>Actinomycetota</taxon>
        <taxon>Actinomycetes</taxon>
        <taxon>Kitasatosporales</taxon>
        <taxon>Streptomycetaceae</taxon>
        <taxon>Streptomyces</taxon>
    </lineage>
</organism>
<feature type="transmembrane region" description="Helical" evidence="5">
    <location>
        <begin position="48"/>
        <end position="67"/>
    </location>
</feature>
<dbReference type="GO" id="GO:0000271">
    <property type="term" value="P:polysaccharide biosynthetic process"/>
    <property type="evidence" value="ECO:0007669"/>
    <property type="project" value="InterPro"/>
</dbReference>
<dbReference type="OrthoDB" id="9810303at2"/>
<dbReference type="InterPro" id="IPR007267">
    <property type="entry name" value="GtrA_DPMS_TM"/>
</dbReference>
<dbReference type="AlphaFoldDB" id="A0A3Q9FUT7"/>
<comment type="subcellular location">
    <subcellularLocation>
        <location evidence="1">Membrane</location>
        <topology evidence="1">Multi-pass membrane protein</topology>
    </subcellularLocation>
</comment>
<evidence type="ECO:0000256" key="4">
    <source>
        <dbReference type="ARBA" id="ARBA00023136"/>
    </source>
</evidence>
<evidence type="ECO:0000259" key="6">
    <source>
        <dbReference type="Pfam" id="PF04138"/>
    </source>
</evidence>
<keyword evidence="2 5" id="KW-0812">Transmembrane</keyword>
<feature type="transmembrane region" description="Helical" evidence="5">
    <location>
        <begin position="12"/>
        <end position="36"/>
    </location>
</feature>
<proteinExistence type="predicted"/>
<name>A0A3Q9FUT7_STRLT</name>
<feature type="transmembrane region" description="Helical" evidence="5">
    <location>
        <begin position="79"/>
        <end position="99"/>
    </location>
</feature>
<gene>
    <name evidence="7" type="ORF">EKH77_10045</name>
</gene>
<dbReference type="EMBL" id="CP034587">
    <property type="protein sequence ID" value="AZQ71506.1"/>
    <property type="molecule type" value="Genomic_DNA"/>
</dbReference>
<evidence type="ECO:0000313" key="7">
    <source>
        <dbReference type="EMBL" id="AZQ71506.1"/>
    </source>
</evidence>
<evidence type="ECO:0000256" key="1">
    <source>
        <dbReference type="ARBA" id="ARBA00004141"/>
    </source>
</evidence>
<protein>
    <recommendedName>
        <fullName evidence="6">GtrA/DPMS transmembrane domain-containing protein</fullName>
    </recommendedName>
</protein>
<dbReference type="GO" id="GO:0016020">
    <property type="term" value="C:membrane"/>
    <property type="evidence" value="ECO:0007669"/>
    <property type="project" value="UniProtKB-SubCell"/>
</dbReference>
<dbReference type="Pfam" id="PF04138">
    <property type="entry name" value="GtrA_DPMS_TM"/>
    <property type="match status" value="1"/>
</dbReference>
<evidence type="ECO:0000313" key="8">
    <source>
        <dbReference type="Proteomes" id="UP000267900"/>
    </source>
</evidence>
<keyword evidence="3 5" id="KW-1133">Transmembrane helix</keyword>
<evidence type="ECO:0000256" key="2">
    <source>
        <dbReference type="ARBA" id="ARBA00022692"/>
    </source>
</evidence>